<reference evidence="2" key="1">
    <citation type="submission" date="2022-10" db="EMBL/GenBank/DDBJ databases">
        <authorList>
            <person name="Chen Y."/>
            <person name="Dougan E. K."/>
            <person name="Chan C."/>
            <person name="Rhodes N."/>
            <person name="Thang M."/>
        </authorList>
    </citation>
    <scope>NUCLEOTIDE SEQUENCE</scope>
</reference>
<dbReference type="EMBL" id="CAMXCT020002061">
    <property type="protein sequence ID" value="CAL1148727.1"/>
    <property type="molecule type" value="Genomic_DNA"/>
</dbReference>
<sequence>MKATFAANCGVGWPLDSRYGPEKPKPLPARYPSHAPGQKPAWECKRNFNPTCPDGFNFDGVMCHEARDGPAMMRMMCHALIPIFCNRMEPIWVPTCSLDSSAACCIWHHQFLESSDSVVFIVPFEMFCIFMSLAVPSFRIQGRIAGISEQQPCRRAPAGVSISCKFASTEPATIVQPMVIYCHRFPFMFI</sequence>
<gene>
    <name evidence="1" type="ORF">C1SCF055_LOCUS19770</name>
    <name evidence="2" type="ORF">C1SCF055_LOCUS21925</name>
</gene>
<evidence type="ECO:0000313" key="2">
    <source>
        <dbReference type="EMBL" id="CAI3995352.1"/>
    </source>
</evidence>
<dbReference type="EMBL" id="CAMXCT030001779">
    <property type="protein sequence ID" value="CAL4780292.1"/>
    <property type="molecule type" value="Genomic_DNA"/>
</dbReference>
<dbReference type="Proteomes" id="UP001152797">
    <property type="component" value="Unassembled WGS sequence"/>
</dbReference>
<dbReference type="OrthoDB" id="368872at2759"/>
<dbReference type="EMBL" id="CAMXCT010001779">
    <property type="protein sequence ID" value="CAI3992980.1"/>
    <property type="molecule type" value="Genomic_DNA"/>
</dbReference>
<reference evidence="3 4" key="2">
    <citation type="submission" date="2024-05" db="EMBL/GenBank/DDBJ databases">
        <authorList>
            <person name="Chen Y."/>
            <person name="Shah S."/>
            <person name="Dougan E. K."/>
            <person name="Thang M."/>
            <person name="Chan C."/>
        </authorList>
    </citation>
    <scope>NUCLEOTIDE SEQUENCE [LARGE SCALE GENOMIC DNA]</scope>
</reference>
<accession>A0A9P1CQM6</accession>
<name>A0A9P1CQM6_9DINO</name>
<dbReference type="AlphaFoldDB" id="A0A9P1CQM6"/>
<dbReference type="EMBL" id="CAMXCT030002061">
    <property type="protein sequence ID" value="CAL4782664.1"/>
    <property type="molecule type" value="Genomic_DNA"/>
</dbReference>
<evidence type="ECO:0000313" key="4">
    <source>
        <dbReference type="Proteomes" id="UP001152797"/>
    </source>
</evidence>
<evidence type="ECO:0000313" key="1">
    <source>
        <dbReference type="EMBL" id="CAI3992980.1"/>
    </source>
</evidence>
<evidence type="ECO:0000313" key="3">
    <source>
        <dbReference type="EMBL" id="CAL4780292.1"/>
    </source>
</evidence>
<comment type="caution">
    <text evidence="2">The sequence shown here is derived from an EMBL/GenBank/DDBJ whole genome shotgun (WGS) entry which is preliminary data.</text>
</comment>
<protein>
    <submittedName>
        <fullName evidence="2">Uncharacterized protein</fullName>
    </submittedName>
</protein>
<dbReference type="EMBL" id="CAMXCT020001779">
    <property type="protein sequence ID" value="CAL1146355.1"/>
    <property type="molecule type" value="Genomic_DNA"/>
</dbReference>
<keyword evidence="4" id="KW-1185">Reference proteome</keyword>
<organism evidence="2">
    <name type="scientific">Cladocopium goreaui</name>
    <dbReference type="NCBI Taxonomy" id="2562237"/>
    <lineage>
        <taxon>Eukaryota</taxon>
        <taxon>Sar</taxon>
        <taxon>Alveolata</taxon>
        <taxon>Dinophyceae</taxon>
        <taxon>Suessiales</taxon>
        <taxon>Symbiodiniaceae</taxon>
        <taxon>Cladocopium</taxon>
    </lineage>
</organism>
<proteinExistence type="predicted"/>
<dbReference type="EMBL" id="CAMXCT010002061">
    <property type="protein sequence ID" value="CAI3995352.1"/>
    <property type="molecule type" value="Genomic_DNA"/>
</dbReference>